<dbReference type="InterPro" id="IPR000182">
    <property type="entry name" value="GNAT_dom"/>
</dbReference>
<evidence type="ECO:0000313" key="3">
    <source>
        <dbReference type="EMBL" id="MBC8530603.1"/>
    </source>
</evidence>
<evidence type="ECO:0000313" key="4">
    <source>
        <dbReference type="Proteomes" id="UP000623172"/>
    </source>
</evidence>
<dbReference type="Pfam" id="PF13530">
    <property type="entry name" value="SCP2_2"/>
    <property type="match status" value="1"/>
</dbReference>
<dbReference type="SUPFAM" id="SSF55729">
    <property type="entry name" value="Acyl-CoA N-acyltransferases (Nat)"/>
    <property type="match status" value="2"/>
</dbReference>
<comment type="caution">
    <text evidence="3">The sequence shown here is derived from an EMBL/GenBank/DDBJ whole genome shotgun (WGS) entry which is preliminary data.</text>
</comment>
<dbReference type="InterPro" id="IPR041380">
    <property type="entry name" value="Acetyltransf_17"/>
</dbReference>
<dbReference type="EMBL" id="JACRSR010000001">
    <property type="protein sequence ID" value="MBC8530603.1"/>
    <property type="molecule type" value="Genomic_DNA"/>
</dbReference>
<protein>
    <submittedName>
        <fullName evidence="3">GNAT family N-acetyltransferase</fullName>
    </submittedName>
</protein>
<proteinExistence type="predicted"/>
<dbReference type="AlphaFoldDB" id="A0A926D2L0"/>
<dbReference type="PROSITE" id="PS51186">
    <property type="entry name" value="GNAT"/>
    <property type="match status" value="1"/>
</dbReference>
<sequence length="408" mass="44189">MNIRPLTEGDLPQCRSLWSYCFQDDEAFLDLYFGTYFEDGGGIGAFEGDELIGQVLFTPYRLQVRGRALPAKFLCGVSVWPERRGGGVTTKLMAAALAALRAEGVPIAPLSPFSPDFYRRYGFEVLASGYQGACELSRITARPGGGERFVRDPGTPAMLQAYRAFAKNYGGVILRDEKEMDYVMGDNALEGGSAVALLRGGREAPAGSGTPGGSGDPGTGTPGGSGTSGGSGDPWAGYLLYRITPEGVRVREMVYADPLARQSLLAFLASHYSTAKRAVWREPGVAMMDQGFGDGRGIFTLQPEGMYRVVDVEKAVAALALPEPERPFTLRVRDSRAPWNDGVFRFSGEKGRMSARPAYEKPEGELDIGAFTAYLMGGFTPAELRAAGRLRGGLPELSRERVFMWETY</sequence>
<dbReference type="InterPro" id="IPR036527">
    <property type="entry name" value="SCP2_sterol-bd_dom_sf"/>
</dbReference>
<dbReference type="GO" id="GO:0030649">
    <property type="term" value="P:aminoglycoside antibiotic catabolic process"/>
    <property type="evidence" value="ECO:0007669"/>
    <property type="project" value="TreeGrafter"/>
</dbReference>
<dbReference type="InterPro" id="IPR025559">
    <property type="entry name" value="Eis_dom"/>
</dbReference>
<keyword evidence="4" id="KW-1185">Reference proteome</keyword>
<dbReference type="Pfam" id="PF13527">
    <property type="entry name" value="Acetyltransf_9"/>
    <property type="match status" value="1"/>
</dbReference>
<gene>
    <name evidence="3" type="ORF">H8696_01910</name>
</gene>
<feature type="region of interest" description="Disordered" evidence="1">
    <location>
        <begin position="201"/>
        <end position="231"/>
    </location>
</feature>
<organism evidence="3 4">
    <name type="scientific">Gehongia tenuis</name>
    <dbReference type="NCBI Taxonomy" id="2763655"/>
    <lineage>
        <taxon>Bacteria</taxon>
        <taxon>Bacillati</taxon>
        <taxon>Bacillota</taxon>
        <taxon>Clostridia</taxon>
        <taxon>Christensenellales</taxon>
        <taxon>Christensenellaceae</taxon>
        <taxon>Gehongia</taxon>
    </lineage>
</organism>
<dbReference type="InterPro" id="IPR051554">
    <property type="entry name" value="Acetyltransferase_Eis"/>
</dbReference>
<reference evidence="3" key="1">
    <citation type="submission" date="2020-08" db="EMBL/GenBank/DDBJ databases">
        <title>Genome public.</title>
        <authorList>
            <person name="Liu C."/>
            <person name="Sun Q."/>
        </authorList>
    </citation>
    <scope>NUCLEOTIDE SEQUENCE</scope>
    <source>
        <strain evidence="3">NSJ-53</strain>
    </source>
</reference>
<name>A0A926D2L0_9FIRM</name>
<evidence type="ECO:0000256" key="1">
    <source>
        <dbReference type="SAM" id="MobiDB-lite"/>
    </source>
</evidence>
<dbReference type="PANTHER" id="PTHR37817">
    <property type="entry name" value="N-ACETYLTRANSFERASE EIS"/>
    <property type="match status" value="1"/>
</dbReference>
<dbReference type="InterPro" id="IPR016181">
    <property type="entry name" value="Acyl_CoA_acyltransferase"/>
</dbReference>
<dbReference type="PANTHER" id="PTHR37817:SF1">
    <property type="entry name" value="N-ACETYLTRANSFERASE EIS"/>
    <property type="match status" value="1"/>
</dbReference>
<dbReference type="Proteomes" id="UP000623172">
    <property type="component" value="Unassembled WGS sequence"/>
</dbReference>
<dbReference type="RefSeq" id="WP_249314575.1">
    <property type="nucleotide sequence ID" value="NZ_JACRSR010000001.1"/>
</dbReference>
<dbReference type="GO" id="GO:0034069">
    <property type="term" value="F:aminoglycoside N-acetyltransferase activity"/>
    <property type="evidence" value="ECO:0007669"/>
    <property type="project" value="TreeGrafter"/>
</dbReference>
<dbReference type="Gene3D" id="3.40.630.30">
    <property type="match status" value="2"/>
</dbReference>
<dbReference type="SUPFAM" id="SSF55718">
    <property type="entry name" value="SCP-like"/>
    <property type="match status" value="1"/>
</dbReference>
<feature type="compositionally biased region" description="Gly residues" evidence="1">
    <location>
        <begin position="209"/>
        <end position="231"/>
    </location>
</feature>
<evidence type="ECO:0000259" key="2">
    <source>
        <dbReference type="PROSITE" id="PS51186"/>
    </source>
</evidence>
<dbReference type="Pfam" id="PF17668">
    <property type="entry name" value="Acetyltransf_17"/>
    <property type="match status" value="1"/>
</dbReference>
<accession>A0A926D2L0</accession>
<feature type="domain" description="N-acetyltransferase" evidence="2">
    <location>
        <begin position="1"/>
        <end position="141"/>
    </location>
</feature>
<dbReference type="Gene3D" id="3.30.1050.10">
    <property type="entry name" value="SCP2 sterol-binding domain"/>
    <property type="match status" value="1"/>
</dbReference>